<accession>A0A9P0Q8A5</accession>
<sequence length="81" mass="9391">MCVRVCRHVTQLRQFHQRRGSGIHKHRRDQLSVRVGQVDRFHWPLHGPEEAQTGSVPSPVGRYLVRPARAVQRRELGDAFS</sequence>
<dbReference type="Proteomes" id="UP001152888">
    <property type="component" value="Unassembled WGS sequence"/>
</dbReference>
<evidence type="ECO:0000313" key="1">
    <source>
        <dbReference type="EMBL" id="CAH2014542.1"/>
    </source>
</evidence>
<dbReference type="EMBL" id="CAKOFQ010008513">
    <property type="protein sequence ID" value="CAH2014542.1"/>
    <property type="molecule type" value="Genomic_DNA"/>
</dbReference>
<proteinExistence type="predicted"/>
<protein>
    <submittedName>
        <fullName evidence="1">Uncharacterized protein</fullName>
    </submittedName>
</protein>
<dbReference type="AlphaFoldDB" id="A0A9P0Q8A5"/>
<reference evidence="1" key="1">
    <citation type="submission" date="2022-03" db="EMBL/GenBank/DDBJ databases">
        <authorList>
            <person name="Sayadi A."/>
        </authorList>
    </citation>
    <scope>NUCLEOTIDE SEQUENCE</scope>
</reference>
<comment type="caution">
    <text evidence="1">The sequence shown here is derived from an EMBL/GenBank/DDBJ whole genome shotgun (WGS) entry which is preliminary data.</text>
</comment>
<organism evidence="1 2">
    <name type="scientific">Acanthoscelides obtectus</name>
    <name type="common">Bean weevil</name>
    <name type="synonym">Bruchus obtectus</name>
    <dbReference type="NCBI Taxonomy" id="200917"/>
    <lineage>
        <taxon>Eukaryota</taxon>
        <taxon>Metazoa</taxon>
        <taxon>Ecdysozoa</taxon>
        <taxon>Arthropoda</taxon>
        <taxon>Hexapoda</taxon>
        <taxon>Insecta</taxon>
        <taxon>Pterygota</taxon>
        <taxon>Neoptera</taxon>
        <taxon>Endopterygota</taxon>
        <taxon>Coleoptera</taxon>
        <taxon>Polyphaga</taxon>
        <taxon>Cucujiformia</taxon>
        <taxon>Chrysomeloidea</taxon>
        <taxon>Chrysomelidae</taxon>
        <taxon>Bruchinae</taxon>
        <taxon>Bruchini</taxon>
        <taxon>Acanthoscelides</taxon>
    </lineage>
</organism>
<gene>
    <name evidence="1" type="ORF">ACAOBT_LOCUS34186</name>
</gene>
<name>A0A9P0Q8A5_ACAOB</name>
<keyword evidence="2" id="KW-1185">Reference proteome</keyword>
<evidence type="ECO:0000313" key="2">
    <source>
        <dbReference type="Proteomes" id="UP001152888"/>
    </source>
</evidence>